<dbReference type="Proteomes" id="UP000683429">
    <property type="component" value="Chromosome"/>
</dbReference>
<evidence type="ECO:0000313" key="3">
    <source>
        <dbReference type="Proteomes" id="UP000198809"/>
    </source>
</evidence>
<reference evidence="2 3" key="1">
    <citation type="submission" date="2016-10" db="EMBL/GenBank/DDBJ databases">
        <authorList>
            <person name="de Groot N.N."/>
        </authorList>
    </citation>
    <scope>NUCLEOTIDE SEQUENCE [LARGE SCALE GENOMIC DNA]</scope>
    <source>
        <strain evidence="2 3">CGMCC 1.10238</strain>
    </source>
</reference>
<dbReference type="Proteomes" id="UP000198809">
    <property type="component" value="Unassembled WGS sequence"/>
</dbReference>
<name>A0A1H8H504_9BACL</name>
<dbReference type="STRING" id="1333845.SAMN04487895_101752"/>
<dbReference type="GO" id="GO:0016757">
    <property type="term" value="F:glycosyltransferase activity"/>
    <property type="evidence" value="ECO:0007669"/>
    <property type="project" value="UniProtKB-KW"/>
</dbReference>
<accession>A0A1H8H504</accession>
<keyword evidence="4" id="KW-1185">Reference proteome</keyword>
<protein>
    <submittedName>
        <fullName evidence="2">Glycosyl transferases group 1</fullName>
    </submittedName>
    <submittedName>
        <fullName evidence="1">Glycosyltransferase</fullName>
        <ecNumber evidence="1">2.4.-.-</ecNumber>
    </submittedName>
</protein>
<dbReference type="SUPFAM" id="SSF53756">
    <property type="entry name" value="UDP-Glycosyltransferase/glycogen phosphorylase"/>
    <property type="match status" value="1"/>
</dbReference>
<evidence type="ECO:0000313" key="2">
    <source>
        <dbReference type="EMBL" id="SEN51090.1"/>
    </source>
</evidence>
<evidence type="ECO:0000313" key="1">
    <source>
        <dbReference type="EMBL" id="QWU14440.1"/>
    </source>
</evidence>
<dbReference type="AlphaFoldDB" id="A0A1H8H504"/>
<keyword evidence="2" id="KW-0808">Transferase</keyword>
<dbReference type="OrthoDB" id="9816564at2"/>
<dbReference type="Pfam" id="PF13692">
    <property type="entry name" value="Glyco_trans_1_4"/>
    <property type="match status" value="1"/>
</dbReference>
<organism evidence="2 3">
    <name type="scientific">Paenibacillus sophorae</name>
    <dbReference type="NCBI Taxonomy" id="1333845"/>
    <lineage>
        <taxon>Bacteria</taxon>
        <taxon>Bacillati</taxon>
        <taxon>Bacillota</taxon>
        <taxon>Bacilli</taxon>
        <taxon>Bacillales</taxon>
        <taxon>Paenibacillaceae</taxon>
        <taxon>Paenibacillus</taxon>
    </lineage>
</organism>
<sequence>MKQKTILYPCTLDYSFLFQRPQQIMRQFARNGYRVIFCNNTQTNEPPEEVEPNLFVYHNWQDVINKIKYKQLKIDIYYYTWAKSAQFIDDVKAKLNIYDSVDSFPSWYEYEDNAVSSANIVLTSSQFLYELRSKNHNNVHLVRNACPESYINKKSIIPEEYKHIDKPIVLFSGAIGSWVSTHLLKKVADKYAVVLVGKEFGKSCPSNVINLGTRDHEELYNYYAHADVCLLPFDTTQEVTQAACAIKLFEHMAAGKITVATDWNETNIYPDSVFTGKTDEEFLEQVDRAIQLSSSDYHKNKSLEYAKQNTWESRFNDIAEIIENYYSKEGVFV</sequence>
<proteinExistence type="predicted"/>
<keyword evidence="1" id="KW-0328">Glycosyltransferase</keyword>
<gene>
    <name evidence="1" type="ORF">KP014_21265</name>
    <name evidence="2" type="ORF">SAMN04487895_101752</name>
</gene>
<dbReference type="RefSeq" id="WP_036588503.1">
    <property type="nucleotide sequence ID" value="NZ_CP076607.1"/>
</dbReference>
<dbReference type="EC" id="2.4.-.-" evidence="1"/>
<dbReference type="EMBL" id="FODH01000001">
    <property type="protein sequence ID" value="SEN51090.1"/>
    <property type="molecule type" value="Genomic_DNA"/>
</dbReference>
<dbReference type="Gene3D" id="3.40.50.2000">
    <property type="entry name" value="Glycogen Phosphorylase B"/>
    <property type="match status" value="1"/>
</dbReference>
<reference evidence="1 4" key="2">
    <citation type="submission" date="2021-06" db="EMBL/GenBank/DDBJ databases">
        <title>Whole genome sequence of Paenibacillus sophorae DSM23020 for comparative genomics.</title>
        <authorList>
            <person name="Kim M.-J."/>
            <person name="Lee G."/>
            <person name="Shin J.-H."/>
        </authorList>
    </citation>
    <scope>NUCLEOTIDE SEQUENCE [LARGE SCALE GENOMIC DNA]</scope>
    <source>
        <strain evidence="1 4">DSM 23020</strain>
    </source>
</reference>
<dbReference type="EMBL" id="CP076607">
    <property type="protein sequence ID" value="QWU14440.1"/>
    <property type="molecule type" value="Genomic_DNA"/>
</dbReference>
<evidence type="ECO:0000313" key="4">
    <source>
        <dbReference type="Proteomes" id="UP000683429"/>
    </source>
</evidence>